<evidence type="ECO:0000256" key="3">
    <source>
        <dbReference type="ARBA" id="ARBA00022750"/>
    </source>
</evidence>
<reference evidence="8 9" key="1">
    <citation type="journal article" date="2015" name="Front. Microbiol.">
        <title>Genome sequence of the plant growth promoting endophytic yeast Rhodotorula graminis WP1.</title>
        <authorList>
            <person name="Firrincieli A."/>
            <person name="Otillar R."/>
            <person name="Salamov A."/>
            <person name="Schmutz J."/>
            <person name="Khan Z."/>
            <person name="Redman R.S."/>
            <person name="Fleck N.D."/>
            <person name="Lindquist E."/>
            <person name="Grigoriev I.V."/>
            <person name="Doty S.L."/>
        </authorList>
    </citation>
    <scope>NUCLEOTIDE SEQUENCE [LARGE SCALE GENOMIC DNA]</scope>
    <source>
        <strain evidence="8 9">WP1</strain>
    </source>
</reference>
<dbReference type="CDD" id="cd05471">
    <property type="entry name" value="pepsin_like"/>
    <property type="match status" value="1"/>
</dbReference>
<organism evidence="8 9">
    <name type="scientific">Rhodotorula graminis (strain WP1)</name>
    <dbReference type="NCBI Taxonomy" id="578459"/>
    <lineage>
        <taxon>Eukaryota</taxon>
        <taxon>Fungi</taxon>
        <taxon>Dikarya</taxon>
        <taxon>Basidiomycota</taxon>
        <taxon>Pucciniomycotina</taxon>
        <taxon>Microbotryomycetes</taxon>
        <taxon>Sporidiobolales</taxon>
        <taxon>Sporidiobolaceae</taxon>
        <taxon>Rhodotorula</taxon>
    </lineage>
</organism>
<dbReference type="GO" id="GO:0004190">
    <property type="term" value="F:aspartic-type endopeptidase activity"/>
    <property type="evidence" value="ECO:0007669"/>
    <property type="project" value="UniProtKB-KW"/>
</dbReference>
<feature type="active site" evidence="5">
    <location>
        <position position="341"/>
    </location>
</feature>
<dbReference type="SUPFAM" id="SSF50630">
    <property type="entry name" value="Acid proteases"/>
    <property type="match status" value="1"/>
</dbReference>
<dbReference type="OMA" id="TPVFDHM"/>
<accession>A0A194S9R0</accession>
<dbReference type="EMBL" id="KQ474074">
    <property type="protein sequence ID" value="KPV77463.1"/>
    <property type="molecule type" value="Genomic_DNA"/>
</dbReference>
<dbReference type="FunFam" id="2.40.70.10:FF:000115">
    <property type="entry name" value="Lysosomal aspartic protease"/>
    <property type="match status" value="1"/>
</dbReference>
<dbReference type="GO" id="GO:0006508">
    <property type="term" value="P:proteolysis"/>
    <property type="evidence" value="ECO:0007669"/>
    <property type="project" value="UniProtKB-KW"/>
</dbReference>
<dbReference type="Proteomes" id="UP000053890">
    <property type="component" value="Unassembled WGS sequence"/>
</dbReference>
<dbReference type="InterPro" id="IPR001461">
    <property type="entry name" value="Aspartic_peptidase_A1"/>
</dbReference>
<proteinExistence type="inferred from homology"/>
<evidence type="ECO:0000256" key="2">
    <source>
        <dbReference type="ARBA" id="ARBA00022670"/>
    </source>
</evidence>
<feature type="signal peptide" evidence="6">
    <location>
        <begin position="1"/>
        <end position="20"/>
    </location>
</feature>
<keyword evidence="6" id="KW-0732">Signal</keyword>
<evidence type="ECO:0000313" key="9">
    <source>
        <dbReference type="Proteomes" id="UP000053890"/>
    </source>
</evidence>
<evidence type="ECO:0000256" key="4">
    <source>
        <dbReference type="ARBA" id="ARBA00022801"/>
    </source>
</evidence>
<dbReference type="PANTHER" id="PTHR47966">
    <property type="entry name" value="BETA-SITE APP-CLEAVING ENZYME, ISOFORM A-RELATED"/>
    <property type="match status" value="1"/>
</dbReference>
<dbReference type="STRING" id="578459.A0A194S9R0"/>
<feature type="domain" description="Peptidase A1" evidence="7">
    <location>
        <begin position="151"/>
        <end position="448"/>
    </location>
</feature>
<keyword evidence="9" id="KW-1185">Reference proteome</keyword>
<dbReference type="PANTHER" id="PTHR47966:SF51">
    <property type="entry name" value="BETA-SITE APP-CLEAVING ENZYME, ISOFORM A-RELATED"/>
    <property type="match status" value="1"/>
</dbReference>
<evidence type="ECO:0000256" key="6">
    <source>
        <dbReference type="SAM" id="SignalP"/>
    </source>
</evidence>
<sequence>MLLPTCALGALVALSTSALASSSASSGPDAAAGPARLDERVPYSRQDGVRIALSKRTNRRVAWAGLRLTLENGVVDFDNLQNAVARTQDKYSAGASRYHWRTGKRLPGFSLEAYEKWAKFALARPEVVEKVLQLHKRQRNPLTNYLDGNLWAGTISIGTPPQDFTIDFDTGSSDLWVPGKGVSGFTTFDASQSSTAENSTDSFQISYGDGSTVSGPVYTDTVTVAGLSASSQHFSAVDDMGTDFGDTPVDGILGLGFETISNLGERPFFKTLWEEGHVSQNLFSFVLGDTDEGELYLGGLDDAKYSGELTYTPVTQAGYWQVEGAASANGIKLAPEQMIIDTGTTLVLGPPTSVAKFFRRVRGARPFQNGYWSYPCSLPFKAAFEFGGVSYEIPSKYLNLGLTELGSSRCVASIVGQDVGVEAWIVGDSFLRNVYTVFNAGESSVGFANLA</sequence>
<keyword evidence="3" id="KW-0064">Aspartyl protease</keyword>
<feature type="active site" evidence="5">
    <location>
        <position position="169"/>
    </location>
</feature>
<protein>
    <recommendedName>
        <fullName evidence="7">Peptidase A1 domain-containing protein</fullName>
    </recommendedName>
</protein>
<dbReference type="InterPro" id="IPR034164">
    <property type="entry name" value="Pepsin-like_dom"/>
</dbReference>
<evidence type="ECO:0000256" key="5">
    <source>
        <dbReference type="PIRSR" id="PIRSR601461-1"/>
    </source>
</evidence>
<dbReference type="Pfam" id="PF00026">
    <property type="entry name" value="Asp"/>
    <property type="match status" value="1"/>
</dbReference>
<dbReference type="PRINTS" id="PR00792">
    <property type="entry name" value="PEPSIN"/>
</dbReference>
<dbReference type="RefSeq" id="XP_018273512.1">
    <property type="nucleotide sequence ID" value="XM_018415774.1"/>
</dbReference>
<name>A0A194S9R0_RHOGW</name>
<dbReference type="InterPro" id="IPR021109">
    <property type="entry name" value="Peptidase_aspartic_dom_sf"/>
</dbReference>
<evidence type="ECO:0000259" key="7">
    <source>
        <dbReference type="PROSITE" id="PS51767"/>
    </source>
</evidence>
<gene>
    <name evidence="8" type="ORF">RHOBADRAFT_51313</name>
</gene>
<dbReference type="PROSITE" id="PS51767">
    <property type="entry name" value="PEPTIDASE_A1"/>
    <property type="match status" value="1"/>
</dbReference>
<keyword evidence="2" id="KW-0645">Protease</keyword>
<evidence type="ECO:0000313" key="8">
    <source>
        <dbReference type="EMBL" id="KPV77463.1"/>
    </source>
</evidence>
<comment type="similarity">
    <text evidence="1">Belongs to the peptidase A1 family.</text>
</comment>
<keyword evidence="4" id="KW-0378">Hydrolase</keyword>
<dbReference type="AlphaFoldDB" id="A0A194S9R0"/>
<dbReference type="GeneID" id="28976222"/>
<dbReference type="InterPro" id="IPR033121">
    <property type="entry name" value="PEPTIDASE_A1"/>
</dbReference>
<dbReference type="OrthoDB" id="15189at2759"/>
<evidence type="ECO:0000256" key="1">
    <source>
        <dbReference type="ARBA" id="ARBA00007447"/>
    </source>
</evidence>
<feature type="chain" id="PRO_5008265560" description="Peptidase A1 domain-containing protein" evidence="6">
    <location>
        <begin position="21"/>
        <end position="451"/>
    </location>
</feature>
<dbReference type="Gene3D" id="2.40.70.10">
    <property type="entry name" value="Acid Proteases"/>
    <property type="match status" value="2"/>
</dbReference>